<feature type="transmembrane region" description="Helical" evidence="1">
    <location>
        <begin position="9"/>
        <end position="28"/>
    </location>
</feature>
<proteinExistence type="predicted"/>
<evidence type="ECO:0000256" key="1">
    <source>
        <dbReference type="SAM" id="Phobius"/>
    </source>
</evidence>
<accession>A0A6C0D646</accession>
<organism evidence="2">
    <name type="scientific">viral metagenome</name>
    <dbReference type="NCBI Taxonomy" id="1070528"/>
    <lineage>
        <taxon>unclassified sequences</taxon>
        <taxon>metagenomes</taxon>
        <taxon>organismal metagenomes</taxon>
    </lineage>
</organism>
<evidence type="ECO:0000313" key="2">
    <source>
        <dbReference type="EMBL" id="QHT11379.1"/>
    </source>
</evidence>
<keyword evidence="1" id="KW-1133">Transmembrane helix</keyword>
<sequence length="412" mass="45568">MALNFKKNLLIIMLLVIVILSTIVYINIQNIKETFISNRIDPNNIIPESSDSSYNYYKLNNGAYNYYVENIIMDPTNVYSSLNFVKTVTKDNFKSGIGPSLKNYFIANNAIIGYTKDNSSVQLYNVKPSVILDVNATLKSASSPTDICGMYMLMLENSGNLYDLCNNKLSSFNMRINNVDIIKSGVFQKIETKETTVIREASANTTAASASASIGDINFSGLFGKTNRPQDINDELFLYLLNQGNFGSSYVPPIYNNFETAMNLPSNPIVNPVNTMNPLEYAETLFAPQVTPMMAKNSYLNSDVAISATKEIPSVSAKDSSTLKTNTTAKDMFKFDQDGNLLSQNLGAKNVDDASNFTKVKTVYKESCAPCPAPQRCPESNFECKKVPNYEQGINNAFLPRPVLADFSTFGT</sequence>
<dbReference type="EMBL" id="MN739534">
    <property type="protein sequence ID" value="QHT11379.1"/>
    <property type="molecule type" value="Genomic_DNA"/>
</dbReference>
<name>A0A6C0D646_9ZZZZ</name>
<protein>
    <submittedName>
        <fullName evidence="2">Uncharacterized protein</fullName>
    </submittedName>
</protein>
<keyword evidence="1" id="KW-0812">Transmembrane</keyword>
<keyword evidence="1" id="KW-0472">Membrane</keyword>
<reference evidence="2" key="1">
    <citation type="journal article" date="2020" name="Nature">
        <title>Giant virus diversity and host interactions through global metagenomics.</title>
        <authorList>
            <person name="Schulz F."/>
            <person name="Roux S."/>
            <person name="Paez-Espino D."/>
            <person name="Jungbluth S."/>
            <person name="Walsh D.A."/>
            <person name="Denef V.J."/>
            <person name="McMahon K.D."/>
            <person name="Konstantinidis K.T."/>
            <person name="Eloe-Fadrosh E.A."/>
            <person name="Kyrpides N.C."/>
            <person name="Woyke T."/>
        </authorList>
    </citation>
    <scope>NUCLEOTIDE SEQUENCE</scope>
    <source>
        <strain evidence="2">GVMAG-M-3300023174-116</strain>
    </source>
</reference>
<dbReference type="AlphaFoldDB" id="A0A6C0D646"/>